<dbReference type="EMBL" id="MU839834">
    <property type="protein sequence ID" value="KAK1755319.1"/>
    <property type="molecule type" value="Genomic_DNA"/>
</dbReference>
<comment type="caution">
    <text evidence="2">The sequence shown here is derived from an EMBL/GenBank/DDBJ whole genome shotgun (WGS) entry which is preliminary data.</text>
</comment>
<reference evidence="2" key="1">
    <citation type="submission" date="2023-06" db="EMBL/GenBank/DDBJ databases">
        <title>Genome-scale phylogeny and comparative genomics of the fungal order Sordariales.</title>
        <authorList>
            <consortium name="Lawrence Berkeley National Laboratory"/>
            <person name="Hensen N."/>
            <person name="Bonometti L."/>
            <person name="Westerberg I."/>
            <person name="Brannstrom I.O."/>
            <person name="Guillou S."/>
            <person name="Cros-Aarteil S."/>
            <person name="Calhoun S."/>
            <person name="Haridas S."/>
            <person name="Kuo A."/>
            <person name="Mondo S."/>
            <person name="Pangilinan J."/>
            <person name="Riley R."/>
            <person name="Labutti K."/>
            <person name="Andreopoulos B."/>
            <person name="Lipzen A."/>
            <person name="Chen C."/>
            <person name="Yanf M."/>
            <person name="Daum C."/>
            <person name="Ng V."/>
            <person name="Clum A."/>
            <person name="Steindorff A."/>
            <person name="Ohm R."/>
            <person name="Martin F."/>
            <person name="Silar P."/>
            <person name="Natvig D."/>
            <person name="Lalanne C."/>
            <person name="Gautier V."/>
            <person name="Ament-Velasquez S.L."/>
            <person name="Kruys A."/>
            <person name="Hutchinson M.I."/>
            <person name="Powell A.J."/>
            <person name="Barry K."/>
            <person name="Miller A.N."/>
            <person name="Grigoriev I.V."/>
            <person name="Debuchy R."/>
            <person name="Gladieux P."/>
            <person name="Thoren M.H."/>
            <person name="Johannesson H."/>
        </authorList>
    </citation>
    <scope>NUCLEOTIDE SEQUENCE</scope>
    <source>
        <strain evidence="2">PSN4</strain>
    </source>
</reference>
<dbReference type="AlphaFoldDB" id="A0AAJ0BBN7"/>
<organism evidence="2 3">
    <name type="scientific">Echria macrotheca</name>
    <dbReference type="NCBI Taxonomy" id="438768"/>
    <lineage>
        <taxon>Eukaryota</taxon>
        <taxon>Fungi</taxon>
        <taxon>Dikarya</taxon>
        <taxon>Ascomycota</taxon>
        <taxon>Pezizomycotina</taxon>
        <taxon>Sordariomycetes</taxon>
        <taxon>Sordariomycetidae</taxon>
        <taxon>Sordariales</taxon>
        <taxon>Schizotheciaceae</taxon>
        <taxon>Echria</taxon>
    </lineage>
</organism>
<protein>
    <submittedName>
        <fullName evidence="2">Uncharacterized protein</fullName>
    </submittedName>
</protein>
<gene>
    <name evidence="2" type="ORF">QBC47DRAFT_214142</name>
</gene>
<evidence type="ECO:0000313" key="2">
    <source>
        <dbReference type="EMBL" id="KAK1755319.1"/>
    </source>
</evidence>
<evidence type="ECO:0000256" key="1">
    <source>
        <dbReference type="SAM" id="MobiDB-lite"/>
    </source>
</evidence>
<feature type="region of interest" description="Disordered" evidence="1">
    <location>
        <begin position="160"/>
        <end position="181"/>
    </location>
</feature>
<name>A0AAJ0BBN7_9PEZI</name>
<proteinExistence type="predicted"/>
<evidence type="ECO:0000313" key="3">
    <source>
        <dbReference type="Proteomes" id="UP001239445"/>
    </source>
</evidence>
<accession>A0AAJ0BBN7</accession>
<dbReference type="Proteomes" id="UP001239445">
    <property type="component" value="Unassembled WGS sequence"/>
</dbReference>
<keyword evidence="3" id="KW-1185">Reference proteome</keyword>
<sequence length="386" mass="43754">MPWTTYRTYIEAGKMSETRRLPLEIQAQIVLNVYRKPPVCVFDVITPEWRVCNRILLWTQEVLKLMRVDTYTVPAPGSQGVISTAFSHGETDHLLLPTMTDPRSLGGLGPFLHRELLRSWATDCLVVVNQKKPQLGPLWNPNLAVHKLLRDDDALTLLPYEDDDDLGPGADEAGSRETKPKFQLPCAADTDEPKFGYEIIRNLALGTSSEVLDLQPRDVGTMPRSPLLSPTVQSNLERIEVALAAEQRAVLKVQWSKLKCLETLFLDLRNYSGVGRQRTLERSDIEKLAESLISALQRPLKLLAIGGLNSYAFYPRPRQLRIEDIEGVPDQDHSDSVPASESTSESRVNWWLVFRDAVRPGGKLIFFDRRVDMNEVPIYWIGTWVR</sequence>